<dbReference type="OrthoDB" id="183331at2"/>
<dbReference type="Pfam" id="PF12833">
    <property type="entry name" value="HTH_18"/>
    <property type="match status" value="1"/>
</dbReference>
<dbReference type="SUPFAM" id="SSF51215">
    <property type="entry name" value="Regulatory protein AraC"/>
    <property type="match status" value="1"/>
</dbReference>
<reference evidence="5 7" key="1">
    <citation type="submission" date="2013-06" db="EMBL/GenBank/DDBJ databases">
        <title>Rumen cellulosomics: divergent fiber-degrading strategies revealed by comparative genome-wide analysis of six Ruminococcal strains.</title>
        <authorList>
            <person name="Dassa B."/>
            <person name="Borovok I."/>
            <person name="Lamed R."/>
            <person name="Flint H."/>
            <person name="Yeoman C.J."/>
            <person name="White B."/>
            <person name="Bayer E.A."/>
        </authorList>
    </citation>
    <scope>NUCLEOTIDE SEQUENCE [LARGE SCALE GENOMIC DNA]</scope>
    <source>
        <strain evidence="5 7">SY3</strain>
    </source>
</reference>
<protein>
    <submittedName>
        <fullName evidence="5">AraC family transcriptional regulator</fullName>
    </submittedName>
</protein>
<dbReference type="SMART" id="SM00342">
    <property type="entry name" value="HTH_ARAC"/>
    <property type="match status" value="1"/>
</dbReference>
<name>A0A011VUB5_RUMAL</name>
<evidence type="ECO:0000259" key="4">
    <source>
        <dbReference type="PROSITE" id="PS01124"/>
    </source>
</evidence>
<dbReference type="RefSeq" id="WP_037286764.1">
    <property type="nucleotide sequence ID" value="NZ_JEOB01000002.1"/>
</dbReference>
<dbReference type="PATRIC" id="fig|1341156.4.peg.3287"/>
<evidence type="ECO:0000313" key="5">
    <source>
        <dbReference type="EMBL" id="EXM38213.1"/>
    </source>
</evidence>
<organism evidence="5 7">
    <name type="scientific">Ruminococcus albus SY3</name>
    <dbReference type="NCBI Taxonomy" id="1341156"/>
    <lineage>
        <taxon>Bacteria</taxon>
        <taxon>Bacillati</taxon>
        <taxon>Bacillota</taxon>
        <taxon>Clostridia</taxon>
        <taxon>Eubacteriales</taxon>
        <taxon>Oscillospiraceae</taxon>
        <taxon>Ruminococcus</taxon>
    </lineage>
</organism>
<dbReference type="PROSITE" id="PS00041">
    <property type="entry name" value="HTH_ARAC_FAMILY_1"/>
    <property type="match status" value="1"/>
</dbReference>
<dbReference type="InterPro" id="IPR037923">
    <property type="entry name" value="HTH-like"/>
</dbReference>
<dbReference type="InterPro" id="IPR018060">
    <property type="entry name" value="HTH_AraC"/>
</dbReference>
<keyword evidence="1" id="KW-0805">Transcription regulation</keyword>
<dbReference type="Pfam" id="PF02311">
    <property type="entry name" value="AraC_binding"/>
    <property type="match status" value="1"/>
</dbReference>
<dbReference type="Gene3D" id="1.10.10.60">
    <property type="entry name" value="Homeodomain-like"/>
    <property type="match status" value="2"/>
</dbReference>
<dbReference type="GO" id="GO:0003700">
    <property type="term" value="F:DNA-binding transcription factor activity"/>
    <property type="evidence" value="ECO:0007669"/>
    <property type="project" value="InterPro"/>
</dbReference>
<dbReference type="AlphaFoldDB" id="A0A011VUB5"/>
<evidence type="ECO:0000256" key="1">
    <source>
        <dbReference type="ARBA" id="ARBA00023015"/>
    </source>
</evidence>
<dbReference type="InterPro" id="IPR018062">
    <property type="entry name" value="HTH_AraC-typ_CS"/>
</dbReference>
<dbReference type="PANTHER" id="PTHR43280">
    <property type="entry name" value="ARAC-FAMILY TRANSCRIPTIONAL REGULATOR"/>
    <property type="match status" value="1"/>
</dbReference>
<proteinExistence type="predicted"/>
<dbReference type="GO" id="GO:0043565">
    <property type="term" value="F:sequence-specific DNA binding"/>
    <property type="evidence" value="ECO:0007669"/>
    <property type="project" value="InterPro"/>
</dbReference>
<sequence length="272" mass="31549">MFFDDYPIVGTETRLPIYIITIGQNEYQSHVSRPEGFRYPQIIYCTKGSGMLNVSGASYRISPNMGFFLPAETPHEYYTTGDLWDTRWITAGGYGYDRMLKEFGMTEPRVFRLSDINVLEEGFMKMHEALRSDTIFGNYRASGLLYNFLIDFYRVVSGEYEGSEPSGPLVKAIEYINRNYPEKITLEQLCDVSGVSKQHLCRLFRKSLNCRPTEYVAKRRIREAKTLLANTEKPIEQIAVETGFCTPGYLCELFKRYEEITPGEYRKEFTRD</sequence>
<dbReference type="InterPro" id="IPR009057">
    <property type="entry name" value="Homeodomain-like_sf"/>
</dbReference>
<dbReference type="Gene3D" id="2.60.120.280">
    <property type="entry name" value="Regulatory protein AraC"/>
    <property type="match status" value="1"/>
</dbReference>
<dbReference type="SUPFAM" id="SSF46689">
    <property type="entry name" value="Homeodomain-like"/>
    <property type="match status" value="2"/>
</dbReference>
<keyword evidence="3" id="KW-0804">Transcription</keyword>
<comment type="caution">
    <text evidence="5">The sequence shown here is derived from an EMBL/GenBank/DDBJ whole genome shotgun (WGS) entry which is preliminary data.</text>
</comment>
<dbReference type="EMBL" id="JEOB01000004">
    <property type="protein sequence ID" value="EXM38213.1"/>
    <property type="molecule type" value="Genomic_DNA"/>
</dbReference>
<dbReference type="PROSITE" id="PS01124">
    <property type="entry name" value="HTH_ARAC_FAMILY_2"/>
    <property type="match status" value="1"/>
</dbReference>
<dbReference type="PANTHER" id="PTHR43280:SF28">
    <property type="entry name" value="HTH-TYPE TRANSCRIPTIONAL ACTIVATOR RHAS"/>
    <property type="match status" value="1"/>
</dbReference>
<keyword evidence="2" id="KW-0238">DNA-binding</keyword>
<keyword evidence="7" id="KW-1185">Reference proteome</keyword>
<evidence type="ECO:0000313" key="7">
    <source>
        <dbReference type="Proteomes" id="UP000021369"/>
    </source>
</evidence>
<dbReference type="Proteomes" id="UP000021369">
    <property type="component" value="Unassembled WGS sequence"/>
</dbReference>
<accession>A0A011VUB5</accession>
<dbReference type="EMBL" id="JEOB01000002">
    <property type="protein sequence ID" value="EXM39747.1"/>
    <property type="molecule type" value="Genomic_DNA"/>
</dbReference>
<dbReference type="InterPro" id="IPR003313">
    <property type="entry name" value="AraC-bd"/>
</dbReference>
<evidence type="ECO:0000256" key="2">
    <source>
        <dbReference type="ARBA" id="ARBA00023125"/>
    </source>
</evidence>
<evidence type="ECO:0000256" key="3">
    <source>
        <dbReference type="ARBA" id="ARBA00023163"/>
    </source>
</evidence>
<feature type="domain" description="HTH araC/xylS-type" evidence="4">
    <location>
        <begin position="170"/>
        <end position="268"/>
    </location>
</feature>
<gene>
    <name evidence="6" type="ORF">RASY3_08100</name>
    <name evidence="5" type="ORF">RASY3_18485</name>
</gene>
<evidence type="ECO:0000313" key="6">
    <source>
        <dbReference type="EMBL" id="EXM39747.1"/>
    </source>
</evidence>